<keyword evidence="9" id="KW-1185">Reference proteome</keyword>
<dbReference type="Gene3D" id="1.10.510.10">
    <property type="entry name" value="Transferase(Phosphotransferase) domain 1"/>
    <property type="match status" value="1"/>
</dbReference>
<accession>A0A1Z4BUH9</accession>
<dbReference type="KEGG" id="mpsy:CEK71_01715"/>
<reference evidence="8 9" key="1">
    <citation type="submission" date="2017-06" db="EMBL/GenBank/DDBJ databases">
        <title>Genome Sequencing of the methanotroph Methylovulum psychrotolerants str. HV10-M2 isolated from a high-altitude environment.</title>
        <authorList>
            <person name="Mateos-Rivera A."/>
        </authorList>
    </citation>
    <scope>NUCLEOTIDE SEQUENCE [LARGE SCALE GENOMIC DNA]</scope>
    <source>
        <strain evidence="8 9">HV10_M2</strain>
    </source>
</reference>
<evidence type="ECO:0000259" key="6">
    <source>
        <dbReference type="PROSITE" id="PS50011"/>
    </source>
</evidence>
<dbReference type="CDD" id="cd14014">
    <property type="entry name" value="STKc_PknB_like"/>
    <property type="match status" value="1"/>
</dbReference>
<dbReference type="SUPFAM" id="SSF56112">
    <property type="entry name" value="Protein kinase-like (PK-like)"/>
    <property type="match status" value="1"/>
</dbReference>
<dbReference type="AlphaFoldDB" id="A0A1Z4BUH9"/>
<evidence type="ECO:0000256" key="1">
    <source>
        <dbReference type="ARBA" id="ARBA00022679"/>
    </source>
</evidence>
<protein>
    <submittedName>
        <fullName evidence="8">Protein kinase</fullName>
    </submittedName>
</protein>
<dbReference type="PROSITE" id="PS50011">
    <property type="entry name" value="PROTEIN_KINASE_DOM"/>
    <property type="match status" value="1"/>
</dbReference>
<dbReference type="InterPro" id="IPR008271">
    <property type="entry name" value="Ser/Thr_kinase_AS"/>
</dbReference>
<dbReference type="Pfam" id="PF00069">
    <property type="entry name" value="Pkinase"/>
    <property type="match status" value="1"/>
</dbReference>
<proteinExistence type="predicted"/>
<keyword evidence="5" id="KW-0472">Membrane</keyword>
<dbReference type="InterPro" id="IPR036457">
    <property type="entry name" value="PPM-type-like_dom_sf"/>
</dbReference>
<dbReference type="CDD" id="cd00143">
    <property type="entry name" value="PP2Cc"/>
    <property type="match status" value="1"/>
</dbReference>
<keyword evidence="5" id="KW-1133">Transmembrane helix</keyword>
<dbReference type="SMART" id="SM00331">
    <property type="entry name" value="PP2C_SIG"/>
    <property type="match status" value="1"/>
</dbReference>
<dbReference type="GO" id="GO:0005524">
    <property type="term" value="F:ATP binding"/>
    <property type="evidence" value="ECO:0007669"/>
    <property type="project" value="UniProtKB-KW"/>
</dbReference>
<evidence type="ECO:0000256" key="4">
    <source>
        <dbReference type="ARBA" id="ARBA00022840"/>
    </source>
</evidence>
<dbReference type="InterPro" id="IPR011009">
    <property type="entry name" value="Kinase-like_dom_sf"/>
</dbReference>
<evidence type="ECO:0000313" key="8">
    <source>
        <dbReference type="EMBL" id="ASF44882.1"/>
    </source>
</evidence>
<keyword evidence="3 8" id="KW-0418">Kinase</keyword>
<dbReference type="SUPFAM" id="SSF81606">
    <property type="entry name" value="PP2C-like"/>
    <property type="match status" value="1"/>
</dbReference>
<dbReference type="OrthoDB" id="9801841at2"/>
<keyword evidence="1" id="KW-0808">Transferase</keyword>
<dbReference type="PROSITE" id="PS51746">
    <property type="entry name" value="PPM_2"/>
    <property type="match status" value="1"/>
</dbReference>
<dbReference type="PANTHER" id="PTHR43289">
    <property type="entry name" value="MITOGEN-ACTIVATED PROTEIN KINASE KINASE KINASE 20-RELATED"/>
    <property type="match status" value="1"/>
</dbReference>
<evidence type="ECO:0000256" key="3">
    <source>
        <dbReference type="ARBA" id="ARBA00022777"/>
    </source>
</evidence>
<name>A0A1Z4BUH9_9GAMM</name>
<dbReference type="SMART" id="SM00220">
    <property type="entry name" value="S_TKc"/>
    <property type="match status" value="1"/>
</dbReference>
<dbReference type="PANTHER" id="PTHR43289:SF6">
    <property type="entry name" value="SERINE_THREONINE-PROTEIN KINASE NEKL-3"/>
    <property type="match status" value="1"/>
</dbReference>
<dbReference type="EMBL" id="CP022129">
    <property type="protein sequence ID" value="ASF44882.1"/>
    <property type="molecule type" value="Genomic_DNA"/>
</dbReference>
<dbReference type="Gene3D" id="3.60.40.10">
    <property type="entry name" value="PPM-type phosphatase domain"/>
    <property type="match status" value="1"/>
</dbReference>
<feature type="transmembrane region" description="Helical" evidence="5">
    <location>
        <begin position="554"/>
        <end position="575"/>
    </location>
</feature>
<feature type="domain" description="Protein kinase" evidence="6">
    <location>
        <begin position="272"/>
        <end position="539"/>
    </location>
</feature>
<dbReference type="Proteomes" id="UP000197019">
    <property type="component" value="Chromosome"/>
</dbReference>
<dbReference type="SMART" id="SM00332">
    <property type="entry name" value="PP2Cc"/>
    <property type="match status" value="1"/>
</dbReference>
<evidence type="ECO:0000313" key="9">
    <source>
        <dbReference type="Proteomes" id="UP000197019"/>
    </source>
</evidence>
<evidence type="ECO:0000256" key="5">
    <source>
        <dbReference type="SAM" id="Phobius"/>
    </source>
</evidence>
<dbReference type="RefSeq" id="WP_088617765.1">
    <property type="nucleotide sequence ID" value="NZ_CP022129.1"/>
</dbReference>
<dbReference type="InterPro" id="IPR000719">
    <property type="entry name" value="Prot_kinase_dom"/>
</dbReference>
<evidence type="ECO:0000259" key="7">
    <source>
        <dbReference type="PROSITE" id="PS51746"/>
    </source>
</evidence>
<feature type="domain" description="PPM-type phosphatase" evidence="7">
    <location>
        <begin position="12"/>
        <end position="239"/>
    </location>
</feature>
<keyword evidence="5" id="KW-0812">Transmembrane</keyword>
<keyword evidence="2" id="KW-0547">Nucleotide-binding</keyword>
<dbReference type="PROSITE" id="PS00108">
    <property type="entry name" value="PROTEIN_KINASE_ST"/>
    <property type="match status" value="1"/>
</dbReference>
<organism evidence="8 9">
    <name type="scientific">Methylovulum psychrotolerans</name>
    <dbReference type="NCBI Taxonomy" id="1704499"/>
    <lineage>
        <taxon>Bacteria</taxon>
        <taxon>Pseudomonadati</taxon>
        <taxon>Pseudomonadota</taxon>
        <taxon>Gammaproteobacteria</taxon>
        <taxon>Methylococcales</taxon>
        <taxon>Methylococcaceae</taxon>
        <taxon>Methylovulum</taxon>
    </lineage>
</organism>
<dbReference type="Pfam" id="PF13672">
    <property type="entry name" value="PP2C_2"/>
    <property type="match status" value="1"/>
</dbReference>
<keyword evidence="4" id="KW-0067">ATP-binding</keyword>
<gene>
    <name evidence="8" type="ORF">CEK71_01715</name>
</gene>
<dbReference type="Gene3D" id="3.30.200.20">
    <property type="entry name" value="Phosphorylase Kinase, domain 1"/>
    <property type="match status" value="1"/>
</dbReference>
<evidence type="ECO:0000256" key="2">
    <source>
        <dbReference type="ARBA" id="ARBA00022741"/>
    </source>
</evidence>
<dbReference type="InterPro" id="IPR001932">
    <property type="entry name" value="PPM-type_phosphatase-like_dom"/>
</dbReference>
<dbReference type="GO" id="GO:0004674">
    <property type="term" value="F:protein serine/threonine kinase activity"/>
    <property type="evidence" value="ECO:0007669"/>
    <property type="project" value="TreeGrafter"/>
</dbReference>
<sequence>MTLAVRPELAIDIGSASDKGVKADNEDCCGAFIPTDRQLSYKGIAIAIADGMSGSEAGKQASHCCVVGFLSDYYSTPDSWSVKQAGQKILSATNSWLYSQGQVRYQSAKGMVSTLSILVLKSTTAHIFHIGDSRIYRWRNGNLEQITRDHRVWLANDKNYLNRAMGIEPRLEVDYKAMPLAIGDVFLLTTDGVHDFLDAKALKKQLQDGGDLAVLAEAMVRQALANGSDDNLTCQLVRIVALPEAKEDEILRRHANLPFPPPLAVGAILDGYRIEAELHASKRTQIYRALDMRSGVQVILKTPSVLYDDDTLYIEHFLHEEWAGKRLRHDHVLQVLSTDRVKSCIYYVTEYLPGLTLRQWLAAHPKPDLDTVSVIVGQIAKGLRAFHRMEMLHQDVKPENIMFAADGRVKIIDFGSVKIAGIAELAPLADQEENILGTLNYTAPEYHLGQRGSTRSDLFSLAVITYEMLNSALPYGPMPSQPDKHSLAKLVYVPSFHHNDRVPVWVDGALKKATALNPQLRYGDLSEFLYDLGHPNPAFLNTPQHQPLIERNPLLFWQGLSLLLLLVNFILLYFVSR</sequence>